<organism evidence="4 5">
    <name type="scientific">Robbsia andropogonis</name>
    <dbReference type="NCBI Taxonomy" id="28092"/>
    <lineage>
        <taxon>Bacteria</taxon>
        <taxon>Pseudomonadati</taxon>
        <taxon>Pseudomonadota</taxon>
        <taxon>Betaproteobacteria</taxon>
        <taxon>Burkholderiales</taxon>
        <taxon>Burkholderiaceae</taxon>
        <taxon>Robbsia</taxon>
    </lineage>
</organism>
<name>A0A0F5JW02_9BURK</name>
<reference evidence="4 5" key="1">
    <citation type="submission" date="2015-03" db="EMBL/GenBank/DDBJ databases">
        <title>Draft Genome Sequence of Burkholderia andropogonis type strain ICMP2807, isolated from Sorghum bicolor.</title>
        <authorList>
            <person name="Lopes-Santos L."/>
            <person name="Castro D.B."/>
            <person name="Ottoboni L.M."/>
            <person name="Park D."/>
            <person name="Weirc B.S."/>
            <person name="Destefano S.A."/>
        </authorList>
    </citation>
    <scope>NUCLEOTIDE SEQUENCE [LARGE SCALE GENOMIC DNA]</scope>
    <source>
        <strain evidence="4 5">ICMP2807</strain>
    </source>
</reference>
<protein>
    <recommendedName>
        <fullName evidence="3">HTH cro/C1-type domain-containing protein</fullName>
    </recommendedName>
</protein>
<dbReference type="SUPFAM" id="SSF47413">
    <property type="entry name" value="lambda repressor-like DNA-binding domains"/>
    <property type="match status" value="1"/>
</dbReference>
<keyword evidence="2" id="KW-0812">Transmembrane</keyword>
<dbReference type="CDD" id="cd00093">
    <property type="entry name" value="HTH_XRE"/>
    <property type="match status" value="1"/>
</dbReference>
<dbReference type="Pfam" id="PF13464">
    <property type="entry name" value="RodZ_C"/>
    <property type="match status" value="1"/>
</dbReference>
<proteinExistence type="predicted"/>
<evidence type="ECO:0000313" key="4">
    <source>
        <dbReference type="EMBL" id="KKB61482.1"/>
    </source>
</evidence>
<dbReference type="Proteomes" id="UP000033618">
    <property type="component" value="Unassembled WGS sequence"/>
</dbReference>
<dbReference type="PANTHER" id="PTHR34475">
    <property type="match status" value="1"/>
</dbReference>
<evidence type="ECO:0000259" key="3">
    <source>
        <dbReference type="SMART" id="SM00530"/>
    </source>
</evidence>
<feature type="region of interest" description="Disordered" evidence="1">
    <location>
        <begin position="90"/>
        <end position="111"/>
    </location>
</feature>
<keyword evidence="2" id="KW-1133">Transmembrane helix</keyword>
<sequence>MGASTGGTAAANAAAAVGERLAAARLAKGRSIDEMASRLKVGTSKIEALERGNLGALHDAAFSVGLTRSYAKVLGIDPGPLADALRGVQTPTTDLSSLPQSSGKPASMRRANVPLSWSTRRSDRRSWLWGGTAAFVVLVLLVVWRAGNEPNGWLQKVRGDAKADIAMANPNSGGQVDVGGTSTPASGAVMSSLPSIVGSSSGSGEVTTGGGDAGAASGAMANVTAAMAAPSNALAAAAADTGSAAAATLAAVSSPSAGAAPQAAASEVVVPAGAIPVTMTATQDSWVSVVQADGHMVFSGIVHAGQTQQMEGVRPMRVTIGNISGMSAVTQDGQPVDLTPYAKSGRNVARFTLR</sequence>
<evidence type="ECO:0000256" key="2">
    <source>
        <dbReference type="SAM" id="Phobius"/>
    </source>
</evidence>
<dbReference type="InterPro" id="IPR025194">
    <property type="entry name" value="RodZ-like_C"/>
</dbReference>
<accession>A0A0F5JW02</accession>
<evidence type="ECO:0000256" key="1">
    <source>
        <dbReference type="SAM" id="MobiDB-lite"/>
    </source>
</evidence>
<keyword evidence="5" id="KW-1185">Reference proteome</keyword>
<dbReference type="AlphaFoldDB" id="A0A0F5JW02"/>
<dbReference type="Gene3D" id="1.10.260.40">
    <property type="entry name" value="lambda repressor-like DNA-binding domains"/>
    <property type="match status" value="1"/>
</dbReference>
<feature type="domain" description="HTH cro/C1-type" evidence="3">
    <location>
        <begin position="20"/>
        <end position="81"/>
    </location>
</feature>
<evidence type="ECO:0000313" key="5">
    <source>
        <dbReference type="Proteomes" id="UP000033618"/>
    </source>
</evidence>
<comment type="caution">
    <text evidence="4">The sequence shown here is derived from an EMBL/GenBank/DDBJ whole genome shotgun (WGS) entry which is preliminary data.</text>
</comment>
<dbReference type="InterPro" id="IPR050400">
    <property type="entry name" value="Bact_Cytoskel_RodZ"/>
</dbReference>
<dbReference type="GO" id="GO:0003677">
    <property type="term" value="F:DNA binding"/>
    <property type="evidence" value="ECO:0007669"/>
    <property type="project" value="InterPro"/>
</dbReference>
<feature type="compositionally biased region" description="Polar residues" evidence="1">
    <location>
        <begin position="90"/>
        <end position="104"/>
    </location>
</feature>
<dbReference type="Pfam" id="PF13413">
    <property type="entry name" value="HTH_25"/>
    <property type="match status" value="1"/>
</dbReference>
<dbReference type="STRING" id="28092.WM40_22940"/>
<keyword evidence="2" id="KW-0472">Membrane</keyword>
<dbReference type="SMART" id="SM00530">
    <property type="entry name" value="HTH_XRE"/>
    <property type="match status" value="1"/>
</dbReference>
<feature type="transmembrane region" description="Helical" evidence="2">
    <location>
        <begin position="127"/>
        <end position="147"/>
    </location>
</feature>
<dbReference type="PATRIC" id="fig|28092.6.peg.5395"/>
<dbReference type="InterPro" id="IPR010982">
    <property type="entry name" value="Lambda_DNA-bd_dom_sf"/>
</dbReference>
<dbReference type="InterPro" id="IPR001387">
    <property type="entry name" value="Cro/C1-type_HTH"/>
</dbReference>
<dbReference type="PANTHER" id="PTHR34475:SF1">
    <property type="entry name" value="CYTOSKELETON PROTEIN RODZ"/>
    <property type="match status" value="1"/>
</dbReference>
<dbReference type="EMBL" id="LAQU01000041">
    <property type="protein sequence ID" value="KKB61482.1"/>
    <property type="molecule type" value="Genomic_DNA"/>
</dbReference>
<gene>
    <name evidence="4" type="ORF">WM40_22940</name>
</gene>